<keyword evidence="8" id="KW-1185">Reference proteome</keyword>
<dbReference type="AlphaFoldDB" id="A0A9P8N6C0"/>
<dbReference type="EMBL" id="JAIZPD010000001">
    <property type="protein sequence ID" value="KAH0967630.1"/>
    <property type="molecule type" value="Genomic_DNA"/>
</dbReference>
<feature type="domain" description="MARVEL" evidence="6">
    <location>
        <begin position="19"/>
        <end position="132"/>
    </location>
</feature>
<evidence type="ECO:0000256" key="3">
    <source>
        <dbReference type="ARBA" id="ARBA00022989"/>
    </source>
</evidence>
<keyword evidence="2 5" id="KW-0812">Transmembrane</keyword>
<protein>
    <submittedName>
        <fullName evidence="7">Membrane-associating domain-containing protein</fullName>
    </submittedName>
</protein>
<name>A0A9P8N6C0_9HYPO</name>
<feature type="transmembrane region" description="Helical" evidence="5">
    <location>
        <begin position="12"/>
        <end position="33"/>
    </location>
</feature>
<feature type="transmembrane region" description="Helical" evidence="5">
    <location>
        <begin position="119"/>
        <end position="139"/>
    </location>
</feature>
<dbReference type="OrthoDB" id="20872at2759"/>
<dbReference type="GeneID" id="68349401"/>
<dbReference type="PANTHER" id="PTHR39608">
    <property type="entry name" value="INTEGRAL MEMBRANE PROTEIN (AFU_ORTHOLOGUE AFUA_5G08640)"/>
    <property type="match status" value="1"/>
</dbReference>
<comment type="subcellular location">
    <subcellularLocation>
        <location evidence="1">Membrane</location>
        <topology evidence="1">Multi-pass membrane protein</topology>
    </subcellularLocation>
</comment>
<evidence type="ECO:0000256" key="5">
    <source>
        <dbReference type="SAM" id="Phobius"/>
    </source>
</evidence>
<evidence type="ECO:0000256" key="4">
    <source>
        <dbReference type="ARBA" id="ARBA00023136"/>
    </source>
</evidence>
<dbReference type="Proteomes" id="UP000824596">
    <property type="component" value="Unassembled WGS sequence"/>
</dbReference>
<feature type="transmembrane region" description="Helical" evidence="5">
    <location>
        <begin position="73"/>
        <end position="93"/>
    </location>
</feature>
<evidence type="ECO:0000256" key="1">
    <source>
        <dbReference type="ARBA" id="ARBA00004141"/>
    </source>
</evidence>
<dbReference type="GO" id="GO:0016020">
    <property type="term" value="C:membrane"/>
    <property type="evidence" value="ECO:0007669"/>
    <property type="project" value="UniProtKB-SubCell"/>
</dbReference>
<dbReference type="PANTHER" id="PTHR39608:SF2">
    <property type="entry name" value="MARVEL DOMAIN-CONTAINING PROTEIN"/>
    <property type="match status" value="1"/>
</dbReference>
<accession>A0A9P8N6C0</accession>
<keyword evidence="3 5" id="KW-1133">Transmembrane helix</keyword>
<feature type="transmembrane region" description="Helical" evidence="5">
    <location>
        <begin position="45"/>
        <end position="67"/>
    </location>
</feature>
<evidence type="ECO:0000259" key="6">
    <source>
        <dbReference type="Pfam" id="PF01284"/>
    </source>
</evidence>
<dbReference type="Pfam" id="PF01284">
    <property type="entry name" value="MARVEL"/>
    <property type="match status" value="1"/>
</dbReference>
<reference evidence="7" key="1">
    <citation type="submission" date="2021-09" db="EMBL/GenBank/DDBJ databases">
        <title>A high-quality genome of the endoparasitic fungus Hirsutella rhossiliensis with a comparison of Hirsutella genomes reveals transposable elements contributing to genome size variation.</title>
        <authorList>
            <person name="Lin R."/>
            <person name="Jiao Y."/>
            <person name="Sun X."/>
            <person name="Ling J."/>
            <person name="Xie B."/>
            <person name="Cheng X."/>
        </authorList>
    </citation>
    <scope>NUCLEOTIDE SEQUENCE</scope>
    <source>
        <strain evidence="7">HR02</strain>
    </source>
</reference>
<proteinExistence type="predicted"/>
<keyword evidence="4 5" id="KW-0472">Membrane</keyword>
<sequence length="164" mass="18607">MARSHPMLRMVILGNHFMVFLSSLIVMALASYFIHRDSYRGTHIIFQEVIATITLAIYLFGMVLPLIDSYGGYLMPLNLILSYLWLTSFIFSAQDWSRGRCYYTAPLLGNCGKKHTMEAFNFLGLFFLICNTLAEAMLWRSHRSDNVLVKNGAGHRTDNSAAVV</sequence>
<dbReference type="RefSeq" id="XP_044725143.1">
    <property type="nucleotide sequence ID" value="XM_044858743.1"/>
</dbReference>
<organism evidence="7 8">
    <name type="scientific">Hirsutella rhossiliensis</name>
    <dbReference type="NCBI Taxonomy" id="111463"/>
    <lineage>
        <taxon>Eukaryota</taxon>
        <taxon>Fungi</taxon>
        <taxon>Dikarya</taxon>
        <taxon>Ascomycota</taxon>
        <taxon>Pezizomycotina</taxon>
        <taxon>Sordariomycetes</taxon>
        <taxon>Hypocreomycetidae</taxon>
        <taxon>Hypocreales</taxon>
        <taxon>Ophiocordycipitaceae</taxon>
        <taxon>Hirsutella</taxon>
    </lineage>
</organism>
<evidence type="ECO:0000313" key="7">
    <source>
        <dbReference type="EMBL" id="KAH0967630.1"/>
    </source>
</evidence>
<evidence type="ECO:0000256" key="2">
    <source>
        <dbReference type="ARBA" id="ARBA00022692"/>
    </source>
</evidence>
<dbReference type="InterPro" id="IPR008253">
    <property type="entry name" value="Marvel"/>
</dbReference>
<evidence type="ECO:0000313" key="8">
    <source>
        <dbReference type="Proteomes" id="UP000824596"/>
    </source>
</evidence>
<gene>
    <name evidence="7" type="ORF">HRG_00272</name>
</gene>
<comment type="caution">
    <text evidence="7">The sequence shown here is derived from an EMBL/GenBank/DDBJ whole genome shotgun (WGS) entry which is preliminary data.</text>
</comment>